<evidence type="ECO:0000256" key="4">
    <source>
        <dbReference type="ARBA" id="ARBA00022741"/>
    </source>
</evidence>
<dbReference type="NCBIfam" id="NF004012">
    <property type="entry name" value="PRK05477.1-2"/>
    <property type="match status" value="1"/>
</dbReference>
<dbReference type="InterPro" id="IPR017959">
    <property type="entry name" value="Asn/Gln-tRNA_amidoTrfase_suB/E"/>
</dbReference>
<dbReference type="PATRIC" id="fig|1618550.3.peg.483"/>
<dbReference type="PROSITE" id="PS01234">
    <property type="entry name" value="GATB"/>
    <property type="match status" value="1"/>
</dbReference>
<dbReference type="InterPro" id="IPR014746">
    <property type="entry name" value="Gln_synth/guanido_kin_cat_dom"/>
</dbReference>
<dbReference type="PANTHER" id="PTHR11659">
    <property type="entry name" value="GLUTAMYL-TRNA GLN AMIDOTRANSFERASE SUBUNIT B MITOCHONDRIAL AND PROKARYOTIC PET112-RELATED"/>
    <property type="match status" value="1"/>
</dbReference>
<dbReference type="GO" id="GO:0016740">
    <property type="term" value="F:transferase activity"/>
    <property type="evidence" value="ECO:0007669"/>
    <property type="project" value="UniProtKB-KW"/>
</dbReference>
<evidence type="ECO:0000256" key="3">
    <source>
        <dbReference type="ARBA" id="ARBA00022598"/>
    </source>
</evidence>
<dbReference type="GO" id="GO:0050566">
    <property type="term" value="F:asparaginyl-tRNA synthase (glutamine-hydrolyzing) activity"/>
    <property type="evidence" value="ECO:0007669"/>
    <property type="project" value="RHEA"/>
</dbReference>
<evidence type="ECO:0000256" key="5">
    <source>
        <dbReference type="ARBA" id="ARBA00022840"/>
    </source>
</evidence>
<dbReference type="STRING" id="1618550.UT39_C0006G0033"/>
<dbReference type="Pfam" id="PF02637">
    <property type="entry name" value="GatB_Yqey"/>
    <property type="match status" value="1"/>
</dbReference>
<evidence type="ECO:0000313" key="14">
    <source>
        <dbReference type="Proteomes" id="UP000034246"/>
    </source>
</evidence>
<proteinExistence type="inferred from homology"/>
<dbReference type="AlphaFoldDB" id="A0A0G0RCV6"/>
<dbReference type="Proteomes" id="UP000034246">
    <property type="component" value="Unassembled WGS sequence"/>
</dbReference>
<gene>
    <name evidence="10" type="primary">gatB</name>
    <name evidence="13" type="ORF">UT39_C0006G0033</name>
</gene>
<dbReference type="GO" id="GO:0005524">
    <property type="term" value="F:ATP binding"/>
    <property type="evidence" value="ECO:0007669"/>
    <property type="project" value="UniProtKB-KW"/>
</dbReference>
<reference evidence="13 14" key="1">
    <citation type="journal article" date="2015" name="Nature">
        <title>rRNA introns, odd ribosomes, and small enigmatic genomes across a large radiation of phyla.</title>
        <authorList>
            <person name="Brown C.T."/>
            <person name="Hug L.A."/>
            <person name="Thomas B.C."/>
            <person name="Sharon I."/>
            <person name="Castelle C.J."/>
            <person name="Singh A."/>
            <person name="Wilkins M.J."/>
            <person name="Williams K.H."/>
            <person name="Banfield J.F."/>
        </authorList>
    </citation>
    <scope>NUCLEOTIDE SEQUENCE [LARGE SCALE GENOMIC DNA]</scope>
</reference>
<evidence type="ECO:0000256" key="8">
    <source>
        <dbReference type="ARBA" id="ARBA00047380"/>
    </source>
</evidence>
<dbReference type="GO" id="GO:0070681">
    <property type="term" value="P:glutaminyl-tRNAGln biosynthesis via transamidation"/>
    <property type="evidence" value="ECO:0007669"/>
    <property type="project" value="TreeGrafter"/>
</dbReference>
<keyword evidence="13" id="KW-0808">Transferase</keyword>
<feature type="domain" description="Asn/Gln amidotransferase" evidence="11">
    <location>
        <begin position="381"/>
        <end position="451"/>
    </location>
</feature>
<dbReference type="SUPFAM" id="SSF89095">
    <property type="entry name" value="GatB/YqeY motif"/>
    <property type="match status" value="2"/>
</dbReference>
<dbReference type="HAMAP" id="MF_00121">
    <property type="entry name" value="GatB"/>
    <property type="match status" value="1"/>
</dbReference>
<keyword evidence="4 10" id="KW-0547">Nucleotide-binding</keyword>
<feature type="domain" description="Aspartyl/Glutamyl-tRNA(Gln) amidotransferase subunit B/E catalytic" evidence="12">
    <location>
        <begin position="11"/>
        <end position="301"/>
    </location>
</feature>
<comment type="subunit">
    <text evidence="2 10">Heterotrimer of A, B and C subunits.</text>
</comment>
<dbReference type="EC" id="6.3.5.-" evidence="10"/>
<dbReference type="InterPro" id="IPR023168">
    <property type="entry name" value="GatB_Yqey_C_2"/>
</dbReference>
<accession>A0A0G0RCV6</accession>
<dbReference type="PANTHER" id="PTHR11659:SF0">
    <property type="entry name" value="GLUTAMYL-TRNA(GLN) AMIDOTRANSFERASE SUBUNIT B, MITOCHONDRIAL"/>
    <property type="match status" value="1"/>
</dbReference>
<keyword evidence="5 10" id="KW-0067">ATP-binding</keyword>
<dbReference type="Pfam" id="PF02934">
    <property type="entry name" value="GatB_N"/>
    <property type="match status" value="1"/>
</dbReference>
<keyword evidence="3 10" id="KW-0436">Ligase</keyword>
<evidence type="ECO:0000259" key="11">
    <source>
        <dbReference type="Pfam" id="PF02637"/>
    </source>
</evidence>
<dbReference type="InterPro" id="IPR042114">
    <property type="entry name" value="GatB_C_1"/>
</dbReference>
<comment type="caution">
    <text evidence="13">The sequence shown here is derived from an EMBL/GenBank/DDBJ whole genome shotgun (WGS) entry which is preliminary data.</text>
</comment>
<organism evidence="13 14">
    <name type="scientific">Candidatus Woesebacteria bacterium GW2011_GWA1_39_21</name>
    <dbReference type="NCBI Taxonomy" id="1618550"/>
    <lineage>
        <taxon>Bacteria</taxon>
        <taxon>Candidatus Woeseibacteriota</taxon>
    </lineage>
</organism>
<evidence type="ECO:0000256" key="2">
    <source>
        <dbReference type="ARBA" id="ARBA00011123"/>
    </source>
</evidence>
<dbReference type="GO" id="GO:0050567">
    <property type="term" value="F:glutaminyl-tRNA synthase (glutamine-hydrolyzing) activity"/>
    <property type="evidence" value="ECO:0007669"/>
    <property type="project" value="UniProtKB-UniRule"/>
</dbReference>
<evidence type="ECO:0000256" key="6">
    <source>
        <dbReference type="ARBA" id="ARBA00022917"/>
    </source>
</evidence>
<evidence type="ECO:0000256" key="10">
    <source>
        <dbReference type="HAMAP-Rule" id="MF_00121"/>
    </source>
</evidence>
<dbReference type="GO" id="GO:0006412">
    <property type="term" value="P:translation"/>
    <property type="evidence" value="ECO:0007669"/>
    <property type="project" value="UniProtKB-UniRule"/>
</dbReference>
<dbReference type="InterPro" id="IPR018027">
    <property type="entry name" value="Asn/Gln_amidotransferase"/>
</dbReference>
<evidence type="ECO:0000313" key="13">
    <source>
        <dbReference type="EMBL" id="KKR11527.1"/>
    </source>
</evidence>
<name>A0A0G0RCV6_9BACT</name>
<comment type="similarity">
    <text evidence="1 10">Belongs to the GatB/GatE family. GatB subfamily.</text>
</comment>
<evidence type="ECO:0000256" key="7">
    <source>
        <dbReference type="ARBA" id="ARBA00024799"/>
    </source>
</evidence>
<evidence type="ECO:0000259" key="12">
    <source>
        <dbReference type="Pfam" id="PF02934"/>
    </source>
</evidence>
<dbReference type="Gene3D" id="1.10.150.380">
    <property type="entry name" value="GatB domain, N-terminal subdomain"/>
    <property type="match status" value="1"/>
</dbReference>
<dbReference type="InterPro" id="IPR017958">
    <property type="entry name" value="Gln-tRNA_amidoTrfase_suB_CS"/>
</dbReference>
<dbReference type="InterPro" id="IPR006075">
    <property type="entry name" value="Asn/Gln-tRNA_Trfase_suB/E_cat"/>
</dbReference>
<dbReference type="SUPFAM" id="SSF55931">
    <property type="entry name" value="Glutamine synthetase/guanido kinase"/>
    <property type="match status" value="1"/>
</dbReference>
<comment type="catalytic activity">
    <reaction evidence="8 10">
        <text>L-aspartyl-tRNA(Asn) + L-glutamine + ATP + H2O = L-asparaginyl-tRNA(Asn) + L-glutamate + ADP + phosphate + 2 H(+)</text>
        <dbReference type="Rhea" id="RHEA:14513"/>
        <dbReference type="Rhea" id="RHEA-COMP:9674"/>
        <dbReference type="Rhea" id="RHEA-COMP:9677"/>
        <dbReference type="ChEBI" id="CHEBI:15377"/>
        <dbReference type="ChEBI" id="CHEBI:15378"/>
        <dbReference type="ChEBI" id="CHEBI:29985"/>
        <dbReference type="ChEBI" id="CHEBI:30616"/>
        <dbReference type="ChEBI" id="CHEBI:43474"/>
        <dbReference type="ChEBI" id="CHEBI:58359"/>
        <dbReference type="ChEBI" id="CHEBI:78515"/>
        <dbReference type="ChEBI" id="CHEBI:78516"/>
        <dbReference type="ChEBI" id="CHEBI:456216"/>
    </reaction>
</comment>
<sequence>MKKINPEYIPIIGLEVHIELNTKRKMFCRCCAEHFLQAANSNTCPTCLGLPGAMPYPNKTAIENTVLFGLALGCKINKYSKFDRKHYFYPDLPKGYQITQYDLPFCLNGKWESPDGKFYQIRRVHLEEDTGKLQHKNIGDKKMSLIDFNRSGVPLMELVTEPSFHNPDDVLAFLKDIQTLARYLQISNADMEKGSMRLEANISLTKITKQLGIDEKNIKLPDYKVELKNINSFRFLKNAIHAEIVRQTNLLSRGEKIKQETRGYDEQTNSTYSQRSKENVKDYRYFPEPDIPSIVIEDETVAIIQKRLVESPWEKRKRYIKEFGLSQNYAQILTSDLNRGAYFEKLYRLTKKHHLNTKKVVDLMINKNYDQKFPTPQGLVLDLLKTIKTQSPSDEQLDRAVSEVLISQRKAVSDYKSGKENALGFLIGAVSRKLSGKGDAMTIRDKLTESLGK</sequence>
<dbReference type="InterPro" id="IPR004413">
    <property type="entry name" value="GatB"/>
</dbReference>
<comment type="catalytic activity">
    <reaction evidence="9 10">
        <text>L-glutamyl-tRNA(Gln) + L-glutamine + ATP + H2O = L-glutaminyl-tRNA(Gln) + L-glutamate + ADP + phosphate + H(+)</text>
        <dbReference type="Rhea" id="RHEA:17521"/>
        <dbReference type="Rhea" id="RHEA-COMP:9681"/>
        <dbReference type="Rhea" id="RHEA-COMP:9684"/>
        <dbReference type="ChEBI" id="CHEBI:15377"/>
        <dbReference type="ChEBI" id="CHEBI:15378"/>
        <dbReference type="ChEBI" id="CHEBI:29985"/>
        <dbReference type="ChEBI" id="CHEBI:30616"/>
        <dbReference type="ChEBI" id="CHEBI:43474"/>
        <dbReference type="ChEBI" id="CHEBI:58359"/>
        <dbReference type="ChEBI" id="CHEBI:78520"/>
        <dbReference type="ChEBI" id="CHEBI:78521"/>
        <dbReference type="ChEBI" id="CHEBI:456216"/>
    </reaction>
</comment>
<protein>
    <recommendedName>
        <fullName evidence="10">Aspartyl/glutamyl-tRNA(Asn/Gln) amidotransferase subunit B</fullName>
        <shortName evidence="10">Asp/Glu-ADT subunit B</shortName>
        <ecNumber evidence="10">6.3.5.-</ecNumber>
    </recommendedName>
</protein>
<keyword evidence="6 10" id="KW-0648">Protein biosynthesis</keyword>
<evidence type="ECO:0000256" key="1">
    <source>
        <dbReference type="ARBA" id="ARBA00005306"/>
    </source>
</evidence>
<evidence type="ECO:0000256" key="9">
    <source>
        <dbReference type="ARBA" id="ARBA00047913"/>
    </source>
</evidence>
<dbReference type="EMBL" id="LBWP01000006">
    <property type="protein sequence ID" value="KKR11527.1"/>
    <property type="molecule type" value="Genomic_DNA"/>
</dbReference>
<dbReference type="Gene3D" id="1.10.10.410">
    <property type="match status" value="1"/>
</dbReference>
<dbReference type="InterPro" id="IPR003789">
    <property type="entry name" value="Asn/Gln_tRNA_amidoTrase-B-like"/>
</dbReference>
<dbReference type="NCBIfam" id="TIGR00133">
    <property type="entry name" value="gatB"/>
    <property type="match status" value="1"/>
</dbReference>
<comment type="function">
    <text evidence="7 10">Allows the formation of correctly charged Asn-tRNA(Asn) or Gln-tRNA(Gln) through the transamidation of misacylated Asp-tRNA(Asn) or Glu-tRNA(Gln) in organisms which lack either or both of asparaginyl-tRNA or glutaminyl-tRNA synthetases. The reaction takes place in the presence of glutamine and ATP through an activated phospho-Asp-tRNA(Asn) or phospho-Glu-tRNA(Gln).</text>
</comment>